<dbReference type="EMBL" id="REGN01010613">
    <property type="protein sequence ID" value="RMZ98696.1"/>
    <property type="molecule type" value="Genomic_DNA"/>
</dbReference>
<gene>
    <name evidence="1" type="ORF">BpHYR1_045318</name>
</gene>
<evidence type="ECO:0000313" key="2">
    <source>
        <dbReference type="Proteomes" id="UP000276133"/>
    </source>
</evidence>
<accession>A0A3M7PHU3</accession>
<organism evidence="1 2">
    <name type="scientific">Brachionus plicatilis</name>
    <name type="common">Marine rotifer</name>
    <name type="synonym">Brachionus muelleri</name>
    <dbReference type="NCBI Taxonomy" id="10195"/>
    <lineage>
        <taxon>Eukaryota</taxon>
        <taxon>Metazoa</taxon>
        <taxon>Spiralia</taxon>
        <taxon>Gnathifera</taxon>
        <taxon>Rotifera</taxon>
        <taxon>Eurotatoria</taxon>
        <taxon>Monogononta</taxon>
        <taxon>Pseudotrocha</taxon>
        <taxon>Ploima</taxon>
        <taxon>Brachionidae</taxon>
        <taxon>Brachionus</taxon>
    </lineage>
</organism>
<reference evidence="1 2" key="1">
    <citation type="journal article" date="2018" name="Sci. Rep.">
        <title>Genomic signatures of local adaptation to the degree of environmental predictability in rotifers.</title>
        <authorList>
            <person name="Franch-Gras L."/>
            <person name="Hahn C."/>
            <person name="Garcia-Roger E.M."/>
            <person name="Carmona M.J."/>
            <person name="Serra M."/>
            <person name="Gomez A."/>
        </authorList>
    </citation>
    <scope>NUCLEOTIDE SEQUENCE [LARGE SCALE GENOMIC DNA]</scope>
    <source>
        <strain evidence="1">HYR1</strain>
    </source>
</reference>
<keyword evidence="2" id="KW-1185">Reference proteome</keyword>
<dbReference type="AlphaFoldDB" id="A0A3M7PHU3"/>
<evidence type="ECO:0000313" key="1">
    <source>
        <dbReference type="EMBL" id="RMZ98696.1"/>
    </source>
</evidence>
<dbReference type="Proteomes" id="UP000276133">
    <property type="component" value="Unassembled WGS sequence"/>
</dbReference>
<name>A0A3M7PHU3_BRAPC</name>
<protein>
    <submittedName>
        <fullName evidence="1">Uncharacterized protein</fullName>
    </submittedName>
</protein>
<sequence length="63" mass="7487">MEMNNTVLFIVVNKLKTHYLNKENLGLPHYSYWPPNDVGHMLVKIELKLGMMKILKEKENLKF</sequence>
<proteinExistence type="predicted"/>
<comment type="caution">
    <text evidence="1">The sequence shown here is derived from an EMBL/GenBank/DDBJ whole genome shotgun (WGS) entry which is preliminary data.</text>
</comment>